<evidence type="ECO:0000256" key="2">
    <source>
        <dbReference type="ARBA" id="ARBA00008711"/>
    </source>
</evidence>
<dbReference type="GO" id="GO:0006281">
    <property type="term" value="P:DNA repair"/>
    <property type="evidence" value="ECO:0007669"/>
    <property type="project" value="UniProtKB-KW"/>
</dbReference>
<dbReference type="OrthoDB" id="1907495at2759"/>
<keyword evidence="15" id="KW-1185">Reference proteome</keyword>
<dbReference type="STRING" id="692275.N1QK18"/>
<feature type="region of interest" description="Disordered" evidence="12">
    <location>
        <begin position="106"/>
        <end position="126"/>
    </location>
</feature>
<dbReference type="SUPFAM" id="SSF46767">
    <property type="entry name" value="Methylated DNA-protein cysteine methyltransferase, C-terminal domain"/>
    <property type="match status" value="1"/>
</dbReference>
<evidence type="ECO:0000256" key="9">
    <source>
        <dbReference type="ARBA" id="ARBA00030795"/>
    </source>
</evidence>
<dbReference type="InterPro" id="IPR001497">
    <property type="entry name" value="MethylDNA_cys_MeTrfase_AS"/>
</dbReference>
<dbReference type="RefSeq" id="XP_016760276.1">
    <property type="nucleotide sequence ID" value="XM_016908114.1"/>
</dbReference>
<evidence type="ECO:0000313" key="15">
    <source>
        <dbReference type="Proteomes" id="UP000016931"/>
    </source>
</evidence>
<gene>
    <name evidence="14" type="ORF">SEPMUDRAFT_164436</name>
</gene>
<dbReference type="InterPro" id="IPR036217">
    <property type="entry name" value="MethylDNA_cys_MeTrfase_DNAb"/>
</dbReference>
<dbReference type="CDD" id="cd06445">
    <property type="entry name" value="ATase"/>
    <property type="match status" value="1"/>
</dbReference>
<comment type="similarity">
    <text evidence="2">Belongs to the MGMT family.</text>
</comment>
<keyword evidence="7" id="KW-0227">DNA damage</keyword>
<dbReference type="NCBIfam" id="TIGR00589">
    <property type="entry name" value="ogt"/>
    <property type="match status" value="1"/>
</dbReference>
<dbReference type="PANTHER" id="PTHR10815:SF13">
    <property type="entry name" value="METHYLATED-DNA--PROTEIN-CYSTEINE METHYLTRANSFERASE"/>
    <property type="match status" value="1"/>
</dbReference>
<reference evidence="14 15" key="1">
    <citation type="journal article" date="2012" name="PLoS Pathog.">
        <title>Diverse lifestyles and strategies of plant pathogenesis encoded in the genomes of eighteen Dothideomycetes fungi.</title>
        <authorList>
            <person name="Ohm R.A."/>
            <person name="Feau N."/>
            <person name="Henrissat B."/>
            <person name="Schoch C.L."/>
            <person name="Horwitz B.A."/>
            <person name="Barry K.W."/>
            <person name="Condon B.J."/>
            <person name="Copeland A.C."/>
            <person name="Dhillon B."/>
            <person name="Glaser F."/>
            <person name="Hesse C.N."/>
            <person name="Kosti I."/>
            <person name="LaButti K."/>
            <person name="Lindquist E.A."/>
            <person name="Lucas S."/>
            <person name="Salamov A.A."/>
            <person name="Bradshaw R.E."/>
            <person name="Ciuffetti L."/>
            <person name="Hamelin R.C."/>
            <person name="Kema G.H.J."/>
            <person name="Lawrence C."/>
            <person name="Scott J.A."/>
            <person name="Spatafora J.W."/>
            <person name="Turgeon B.G."/>
            <person name="de Wit P.J.G.M."/>
            <person name="Zhong S."/>
            <person name="Goodwin S.B."/>
            <person name="Grigoriev I.V."/>
        </authorList>
    </citation>
    <scope>NUCLEOTIDE SEQUENCE [LARGE SCALE GENOMIC DNA]</scope>
    <source>
        <strain evidence="14 15">SO2202</strain>
    </source>
</reference>
<evidence type="ECO:0000256" key="1">
    <source>
        <dbReference type="ARBA" id="ARBA00001286"/>
    </source>
</evidence>
<evidence type="ECO:0000256" key="11">
    <source>
        <dbReference type="ARBA" id="ARBA00049348"/>
    </source>
</evidence>
<dbReference type="EMBL" id="KB456265">
    <property type="protein sequence ID" value="EMF12155.1"/>
    <property type="molecule type" value="Genomic_DNA"/>
</dbReference>
<dbReference type="PROSITE" id="PS00374">
    <property type="entry name" value="MGMT"/>
    <property type="match status" value="1"/>
</dbReference>
<keyword evidence="5" id="KW-0489">Methyltransferase</keyword>
<feature type="domain" description="Methylated-DNA-[protein]-cysteine S-methyltransferase DNA binding" evidence="13">
    <location>
        <begin position="16"/>
        <end position="108"/>
    </location>
</feature>
<evidence type="ECO:0000256" key="8">
    <source>
        <dbReference type="ARBA" id="ARBA00023204"/>
    </source>
</evidence>
<evidence type="ECO:0000256" key="5">
    <source>
        <dbReference type="ARBA" id="ARBA00022603"/>
    </source>
</evidence>
<dbReference type="GO" id="GO:0003908">
    <property type="term" value="F:methylated-DNA-[protein]-cysteine S-methyltransferase activity"/>
    <property type="evidence" value="ECO:0007669"/>
    <property type="project" value="UniProtKB-EC"/>
</dbReference>
<evidence type="ECO:0000256" key="6">
    <source>
        <dbReference type="ARBA" id="ARBA00022679"/>
    </source>
</evidence>
<dbReference type="GeneID" id="27905251"/>
<accession>N1QK18</accession>
<name>N1QK18_SPHMS</name>
<dbReference type="Pfam" id="PF01035">
    <property type="entry name" value="DNA_binding_1"/>
    <property type="match status" value="1"/>
</dbReference>
<dbReference type="OMA" id="GGYKGSW"/>
<dbReference type="HOGENOM" id="CLU_000445_52_3_1"/>
<keyword evidence="6" id="KW-0808">Transferase</keyword>
<dbReference type="Proteomes" id="UP000016931">
    <property type="component" value="Unassembled WGS sequence"/>
</dbReference>
<evidence type="ECO:0000256" key="3">
    <source>
        <dbReference type="ARBA" id="ARBA00011918"/>
    </source>
</evidence>
<evidence type="ECO:0000259" key="13">
    <source>
        <dbReference type="Pfam" id="PF01035"/>
    </source>
</evidence>
<dbReference type="GO" id="GO:0032259">
    <property type="term" value="P:methylation"/>
    <property type="evidence" value="ECO:0007669"/>
    <property type="project" value="UniProtKB-KW"/>
</dbReference>
<dbReference type="EC" id="2.1.1.63" evidence="3"/>
<protein>
    <recommendedName>
        <fullName evidence="4">Methylated-DNA--protein-cysteine methyltransferase</fullName>
        <ecNumber evidence="3">2.1.1.63</ecNumber>
    </recommendedName>
    <alternativeName>
        <fullName evidence="9">6-O-methylguanine-DNA methyltransferase</fullName>
    </alternativeName>
    <alternativeName>
        <fullName evidence="10">O-6-methylguanine-DNA-alkyltransferase</fullName>
    </alternativeName>
</protein>
<keyword evidence="8" id="KW-0234">DNA repair</keyword>
<dbReference type="eggNOG" id="ENOG502S8GR">
    <property type="taxonomic scope" value="Eukaryota"/>
</dbReference>
<evidence type="ECO:0000256" key="10">
    <source>
        <dbReference type="ARBA" id="ARBA00031621"/>
    </source>
</evidence>
<comment type="catalytic activity">
    <reaction evidence="11">
        <text>a 6-O-methyl-2'-deoxyguanosine in DNA + L-cysteinyl-[protein] = S-methyl-L-cysteinyl-[protein] + a 2'-deoxyguanosine in DNA</text>
        <dbReference type="Rhea" id="RHEA:24000"/>
        <dbReference type="Rhea" id="RHEA-COMP:10131"/>
        <dbReference type="Rhea" id="RHEA-COMP:10132"/>
        <dbReference type="Rhea" id="RHEA-COMP:11367"/>
        <dbReference type="Rhea" id="RHEA-COMP:11368"/>
        <dbReference type="ChEBI" id="CHEBI:29950"/>
        <dbReference type="ChEBI" id="CHEBI:82612"/>
        <dbReference type="ChEBI" id="CHEBI:85445"/>
        <dbReference type="ChEBI" id="CHEBI:85448"/>
        <dbReference type="EC" id="2.1.1.63"/>
    </reaction>
</comment>
<dbReference type="AlphaFoldDB" id="N1QK18"/>
<dbReference type="PANTHER" id="PTHR10815">
    <property type="entry name" value="METHYLATED-DNA--PROTEIN-CYSTEINE METHYLTRANSFERASE"/>
    <property type="match status" value="1"/>
</dbReference>
<sequence length="126" mass="13905">MSSVQVQRIEDSNMTAFKKQILKMLMQIPRSRYSTYGAMSDHLSTVSSKKTCARAVGSAIKNNPFAPEVPCHRILAADGTLGGFKSGGWGESGKFANEKHKLLQEEGVKFDSNHKVKGPPFRDFKT</sequence>
<evidence type="ECO:0000256" key="7">
    <source>
        <dbReference type="ARBA" id="ARBA00022763"/>
    </source>
</evidence>
<evidence type="ECO:0000313" key="14">
    <source>
        <dbReference type="EMBL" id="EMF12155.1"/>
    </source>
</evidence>
<evidence type="ECO:0000256" key="4">
    <source>
        <dbReference type="ARBA" id="ARBA00015377"/>
    </source>
</evidence>
<proteinExistence type="inferred from homology"/>
<dbReference type="InterPro" id="IPR036388">
    <property type="entry name" value="WH-like_DNA-bd_sf"/>
</dbReference>
<dbReference type="Gene3D" id="1.10.10.10">
    <property type="entry name" value="Winged helix-like DNA-binding domain superfamily/Winged helix DNA-binding domain"/>
    <property type="match status" value="1"/>
</dbReference>
<dbReference type="InterPro" id="IPR014048">
    <property type="entry name" value="MethylDNA_cys_MeTrfase_DNA-bd"/>
</dbReference>
<evidence type="ECO:0000256" key="12">
    <source>
        <dbReference type="SAM" id="MobiDB-lite"/>
    </source>
</evidence>
<comment type="catalytic activity">
    <reaction evidence="1">
        <text>a 4-O-methyl-thymidine in DNA + L-cysteinyl-[protein] = a thymidine in DNA + S-methyl-L-cysteinyl-[protein]</text>
        <dbReference type="Rhea" id="RHEA:53428"/>
        <dbReference type="Rhea" id="RHEA-COMP:10131"/>
        <dbReference type="Rhea" id="RHEA-COMP:10132"/>
        <dbReference type="Rhea" id="RHEA-COMP:13555"/>
        <dbReference type="Rhea" id="RHEA-COMP:13556"/>
        <dbReference type="ChEBI" id="CHEBI:29950"/>
        <dbReference type="ChEBI" id="CHEBI:82612"/>
        <dbReference type="ChEBI" id="CHEBI:137386"/>
        <dbReference type="ChEBI" id="CHEBI:137387"/>
        <dbReference type="EC" id="2.1.1.63"/>
    </reaction>
</comment>
<organism evidence="14 15">
    <name type="scientific">Sphaerulina musiva (strain SO2202)</name>
    <name type="common">Poplar stem canker fungus</name>
    <name type="synonym">Septoria musiva</name>
    <dbReference type="NCBI Taxonomy" id="692275"/>
    <lineage>
        <taxon>Eukaryota</taxon>
        <taxon>Fungi</taxon>
        <taxon>Dikarya</taxon>
        <taxon>Ascomycota</taxon>
        <taxon>Pezizomycotina</taxon>
        <taxon>Dothideomycetes</taxon>
        <taxon>Dothideomycetidae</taxon>
        <taxon>Mycosphaerellales</taxon>
        <taxon>Mycosphaerellaceae</taxon>
        <taxon>Sphaerulina</taxon>
    </lineage>
</organism>